<dbReference type="Gene3D" id="3.30.40.10">
    <property type="entry name" value="Zinc/RING finger domain, C3HC4 (zinc finger)"/>
    <property type="match status" value="1"/>
</dbReference>
<accession>A0A6A5VCN7</accession>
<evidence type="ECO:0000313" key="3">
    <source>
        <dbReference type="Proteomes" id="UP000800036"/>
    </source>
</evidence>
<dbReference type="Proteomes" id="UP000800036">
    <property type="component" value="Unassembled WGS sequence"/>
</dbReference>
<evidence type="ECO:0000313" key="2">
    <source>
        <dbReference type="EMBL" id="KAF1970997.1"/>
    </source>
</evidence>
<gene>
    <name evidence="2" type="ORF">BU23DRAFT_570257</name>
</gene>
<feature type="compositionally biased region" description="Polar residues" evidence="1">
    <location>
        <begin position="232"/>
        <end position="256"/>
    </location>
</feature>
<proteinExistence type="predicted"/>
<dbReference type="AlphaFoldDB" id="A0A6A5VCN7"/>
<sequence length="713" mass="80044">MFGARPDCLGDFGQILPYEWKDIEDPAERRRIQNKLAQRWFRENLHQKEGSKSFSATTNNEGIEKVNREDDASTARVQREDITTRITKETPAAIAIVELETPATIASVSETVTSKKSVEAIVVLIEKLLYGAIHCGSRGSRARAAQTDLGSVLIRYVYGFADDTRHIVQCEKCDKWQHIAYYYKNAKHIVDVHECVECSPRDLARQAKAISASEATESSSGSKFASAARIGKSSTGMGDETASVSTDNETVATSADESALDHRSEIWKPQSGITPRELQSDYQSQVRTLLFLNSDQWQSGYVDGAYAAEISKQKRRNVRFFVIRKARRERPWSTSKHTPIARSVPRTEASPRLREPARNMPLKKSRIVKSVYDESDSNDEDRFDDCSGEIRLRVDASALLNLAFKGDMEGRTLETIPAEAGYADIVIGRPRRGQNRIRSNRIDTKMDPEIASFRNTSTEEVISLSWRGWVQEPFSIVNDMIAATLLDTTKQMPPLLITDSTGKSLIVIRVQNLLRLSKSPAEQWLELQSLSSSDDDRVFTPRIGQDHCWKKSHRITIYQATPQGHAQSGYAMLRENGATTSQAVDRSKMNLRDMDTVSLVGISRKLESCDSQMRQIPARTQLARTVHVITSMVTIIETYPCGRPSGQQQLHQVSSENWKLRHRMAVDTTMSLKGTTISTSPLGERHESICMTTEGQTRRTSSGWLLQKVHTGQ</sequence>
<dbReference type="SUPFAM" id="SSF57903">
    <property type="entry name" value="FYVE/PHD zinc finger"/>
    <property type="match status" value="1"/>
</dbReference>
<feature type="region of interest" description="Disordered" evidence="1">
    <location>
        <begin position="230"/>
        <end position="275"/>
    </location>
</feature>
<evidence type="ECO:0000256" key="1">
    <source>
        <dbReference type="SAM" id="MobiDB-lite"/>
    </source>
</evidence>
<keyword evidence="3" id="KW-1185">Reference proteome</keyword>
<name>A0A6A5VCN7_9PLEO</name>
<dbReference type="InterPro" id="IPR011011">
    <property type="entry name" value="Znf_FYVE_PHD"/>
</dbReference>
<dbReference type="OrthoDB" id="79252at2759"/>
<dbReference type="EMBL" id="ML976696">
    <property type="protein sequence ID" value="KAF1970997.1"/>
    <property type="molecule type" value="Genomic_DNA"/>
</dbReference>
<dbReference type="InterPro" id="IPR013083">
    <property type="entry name" value="Znf_RING/FYVE/PHD"/>
</dbReference>
<protein>
    <submittedName>
        <fullName evidence="2">Uncharacterized protein</fullName>
    </submittedName>
</protein>
<organism evidence="2 3">
    <name type="scientific">Bimuria novae-zelandiae CBS 107.79</name>
    <dbReference type="NCBI Taxonomy" id="1447943"/>
    <lineage>
        <taxon>Eukaryota</taxon>
        <taxon>Fungi</taxon>
        <taxon>Dikarya</taxon>
        <taxon>Ascomycota</taxon>
        <taxon>Pezizomycotina</taxon>
        <taxon>Dothideomycetes</taxon>
        <taxon>Pleosporomycetidae</taxon>
        <taxon>Pleosporales</taxon>
        <taxon>Massarineae</taxon>
        <taxon>Didymosphaeriaceae</taxon>
        <taxon>Bimuria</taxon>
    </lineage>
</organism>
<reference evidence="2" key="1">
    <citation type="journal article" date="2020" name="Stud. Mycol.">
        <title>101 Dothideomycetes genomes: a test case for predicting lifestyles and emergence of pathogens.</title>
        <authorList>
            <person name="Haridas S."/>
            <person name="Albert R."/>
            <person name="Binder M."/>
            <person name="Bloem J."/>
            <person name="Labutti K."/>
            <person name="Salamov A."/>
            <person name="Andreopoulos B."/>
            <person name="Baker S."/>
            <person name="Barry K."/>
            <person name="Bills G."/>
            <person name="Bluhm B."/>
            <person name="Cannon C."/>
            <person name="Castanera R."/>
            <person name="Culley D."/>
            <person name="Daum C."/>
            <person name="Ezra D."/>
            <person name="Gonzalez J."/>
            <person name="Henrissat B."/>
            <person name="Kuo A."/>
            <person name="Liang C."/>
            <person name="Lipzen A."/>
            <person name="Lutzoni F."/>
            <person name="Magnuson J."/>
            <person name="Mondo S."/>
            <person name="Nolan M."/>
            <person name="Ohm R."/>
            <person name="Pangilinan J."/>
            <person name="Park H.-J."/>
            <person name="Ramirez L."/>
            <person name="Alfaro M."/>
            <person name="Sun H."/>
            <person name="Tritt A."/>
            <person name="Yoshinaga Y."/>
            <person name="Zwiers L.-H."/>
            <person name="Turgeon B."/>
            <person name="Goodwin S."/>
            <person name="Spatafora J."/>
            <person name="Crous P."/>
            <person name="Grigoriev I."/>
        </authorList>
    </citation>
    <scope>NUCLEOTIDE SEQUENCE</scope>
    <source>
        <strain evidence="2">CBS 107.79</strain>
    </source>
</reference>
<feature type="region of interest" description="Disordered" evidence="1">
    <location>
        <begin position="332"/>
        <end position="351"/>
    </location>
</feature>